<feature type="region of interest" description="Disordered" evidence="1">
    <location>
        <begin position="1"/>
        <end position="215"/>
    </location>
</feature>
<reference evidence="2" key="1">
    <citation type="submission" date="2023-06" db="EMBL/GenBank/DDBJ databases">
        <title>Genome-scale phylogeny and comparative genomics of the fungal order Sordariales.</title>
        <authorList>
            <consortium name="Lawrence Berkeley National Laboratory"/>
            <person name="Hensen N."/>
            <person name="Bonometti L."/>
            <person name="Westerberg I."/>
            <person name="Brannstrom I.O."/>
            <person name="Guillou S."/>
            <person name="Cros-Aarteil S."/>
            <person name="Calhoun S."/>
            <person name="Haridas S."/>
            <person name="Kuo A."/>
            <person name="Mondo S."/>
            <person name="Pangilinan J."/>
            <person name="Riley R."/>
            <person name="Labutti K."/>
            <person name="Andreopoulos B."/>
            <person name="Lipzen A."/>
            <person name="Chen C."/>
            <person name="Yanf M."/>
            <person name="Daum C."/>
            <person name="Ng V."/>
            <person name="Clum A."/>
            <person name="Steindorff A."/>
            <person name="Ohm R."/>
            <person name="Martin F."/>
            <person name="Silar P."/>
            <person name="Natvig D."/>
            <person name="Lalanne C."/>
            <person name="Gautier V."/>
            <person name="Ament-Velasquez S.L."/>
            <person name="Kruys A."/>
            <person name="Hutchinson M.I."/>
            <person name="Powell A.J."/>
            <person name="Barry K."/>
            <person name="Miller A.N."/>
            <person name="Grigoriev I.V."/>
            <person name="Debuchy R."/>
            <person name="Gladieux P."/>
            <person name="Thoren M.H."/>
            <person name="Johannesson H."/>
        </authorList>
    </citation>
    <scope>NUCLEOTIDE SEQUENCE</scope>
    <source>
        <strain evidence="2">CBS 606.72</strain>
    </source>
</reference>
<feature type="compositionally biased region" description="Low complexity" evidence="1">
    <location>
        <begin position="1"/>
        <end position="29"/>
    </location>
</feature>
<name>A0AA39WDQ1_9PEZI</name>
<dbReference type="Proteomes" id="UP001175000">
    <property type="component" value="Unassembled WGS sequence"/>
</dbReference>
<evidence type="ECO:0000313" key="2">
    <source>
        <dbReference type="EMBL" id="KAK0613509.1"/>
    </source>
</evidence>
<evidence type="ECO:0000313" key="3">
    <source>
        <dbReference type="Proteomes" id="UP001175000"/>
    </source>
</evidence>
<accession>A0AA39WDQ1</accession>
<dbReference type="EMBL" id="JAULSU010000006">
    <property type="protein sequence ID" value="KAK0613509.1"/>
    <property type="molecule type" value="Genomic_DNA"/>
</dbReference>
<gene>
    <name evidence="2" type="ORF">B0T14DRAFT_569545</name>
</gene>
<feature type="compositionally biased region" description="Basic and acidic residues" evidence="1">
    <location>
        <begin position="205"/>
        <end position="215"/>
    </location>
</feature>
<proteinExistence type="predicted"/>
<organism evidence="2 3">
    <name type="scientific">Immersiella caudata</name>
    <dbReference type="NCBI Taxonomy" id="314043"/>
    <lineage>
        <taxon>Eukaryota</taxon>
        <taxon>Fungi</taxon>
        <taxon>Dikarya</taxon>
        <taxon>Ascomycota</taxon>
        <taxon>Pezizomycotina</taxon>
        <taxon>Sordariomycetes</taxon>
        <taxon>Sordariomycetidae</taxon>
        <taxon>Sordariales</taxon>
        <taxon>Lasiosphaeriaceae</taxon>
        <taxon>Immersiella</taxon>
    </lineage>
</organism>
<comment type="caution">
    <text evidence="2">The sequence shown here is derived from an EMBL/GenBank/DDBJ whole genome shotgun (WGS) entry which is preliminary data.</text>
</comment>
<feature type="compositionally biased region" description="Basic and acidic residues" evidence="1">
    <location>
        <begin position="35"/>
        <end position="58"/>
    </location>
</feature>
<feature type="compositionally biased region" description="Basic and acidic residues" evidence="1">
    <location>
        <begin position="182"/>
        <end position="198"/>
    </location>
</feature>
<dbReference type="AlphaFoldDB" id="A0AA39WDQ1"/>
<sequence>MASLSKKNSKSSNSSSSGSSSEGKFGGLSAPQDKQGMRELVEEIRTLQHQVQELDSRLRGGAGPLGIAPSDSAPNVPVPNETSPLGQGQHRAPVQNPVVTAQRPPVAPTKPVLRGADGQHVSLKRLYPRAQRVAASSHATHPPAEKPAAQPQEPPAKSKKELKPSPRRLPRTIPTRPKLPKSFKEKIAEYKARKEGKAREKKQKRAEEERRRQAELEESIRRNIQKNNAKINRHDLAWPKTVRIKKHRMSPSMTVRGGWDSKGSRLGKRVAVHPFNGTFGIHANTSRSSPLLLVGYLFSTWARIRPMVNIPGHPVEFRLPDQHGTFGFWVLFPKPNGSGKEKVYFSWRHMSAAEGAKLGVLNKSTVGTYWKLVYEPSESEMHVGMLGNVVAAMTGEVKHGTILKFHWGFEKGDQLPLLAVATGLCLMKWERGVRNWMHWQPYFKETMITVGPPWSGGLDEWVAVPNPDEPLGRGDQLRKYERVDHRSGPTAKRDPCAQLGEAYF</sequence>
<keyword evidence="3" id="KW-1185">Reference proteome</keyword>
<protein>
    <submittedName>
        <fullName evidence="2">Uncharacterized protein</fullName>
    </submittedName>
</protein>
<evidence type="ECO:0000256" key="1">
    <source>
        <dbReference type="SAM" id="MobiDB-lite"/>
    </source>
</evidence>